<keyword evidence="4" id="KW-1185">Reference proteome</keyword>
<protein>
    <submittedName>
        <fullName evidence="3">Aminotransferase V</fullName>
    </submittedName>
</protein>
<feature type="domain" description="Aminotransferase class V" evidence="2">
    <location>
        <begin position="83"/>
        <end position="323"/>
    </location>
</feature>
<dbReference type="PANTHER" id="PTHR43586:SF4">
    <property type="entry name" value="ISOPENICILLIN N EPIMERASE"/>
    <property type="match status" value="1"/>
</dbReference>
<comment type="caution">
    <text evidence="3">The sequence shown here is derived from an EMBL/GenBank/DDBJ whole genome shotgun (WGS) entry which is preliminary data.</text>
</comment>
<dbReference type="Pfam" id="PF00266">
    <property type="entry name" value="Aminotran_5"/>
    <property type="match status" value="1"/>
</dbReference>
<keyword evidence="1" id="KW-0663">Pyridoxal phosphate</keyword>
<dbReference type="InterPro" id="IPR000192">
    <property type="entry name" value="Aminotrans_V_dom"/>
</dbReference>
<dbReference type="AlphaFoldDB" id="A0A136A5I8"/>
<gene>
    <name evidence="3" type="ORF">AX660_06775</name>
</gene>
<dbReference type="STRING" id="1799789.AX660_06775"/>
<dbReference type="PANTHER" id="PTHR43586">
    <property type="entry name" value="CYSTEINE DESULFURASE"/>
    <property type="match status" value="1"/>
</dbReference>
<evidence type="ECO:0000256" key="1">
    <source>
        <dbReference type="ARBA" id="ARBA00022898"/>
    </source>
</evidence>
<reference evidence="4" key="1">
    <citation type="submission" date="2016-02" db="EMBL/GenBank/DDBJ databases">
        <authorList>
            <person name="Schultz-Johansen M."/>
            <person name="Glaring M.A."/>
            <person name="Bech P.K."/>
            <person name="Stougaard P."/>
        </authorList>
    </citation>
    <scope>NUCLEOTIDE SEQUENCE [LARGE SCALE GENOMIC DNA]</scope>
    <source>
        <strain evidence="4">S66</strain>
    </source>
</reference>
<dbReference type="SUPFAM" id="SSF53383">
    <property type="entry name" value="PLP-dependent transferases"/>
    <property type="match status" value="1"/>
</dbReference>
<organism evidence="3 4">
    <name type="scientific">Paraglaciecola hydrolytica</name>
    <dbReference type="NCBI Taxonomy" id="1799789"/>
    <lineage>
        <taxon>Bacteria</taxon>
        <taxon>Pseudomonadati</taxon>
        <taxon>Pseudomonadota</taxon>
        <taxon>Gammaproteobacteria</taxon>
        <taxon>Alteromonadales</taxon>
        <taxon>Alteromonadaceae</taxon>
        <taxon>Paraglaciecola</taxon>
    </lineage>
</organism>
<dbReference type="InterPro" id="IPR015421">
    <property type="entry name" value="PyrdxlP-dep_Trfase_major"/>
</dbReference>
<sequence length="360" mass="39669">MYLLSHSVGCLPKNAEQTLTQRYLNPWQQQGGDAWPKWLGIIDDFCAELGKIIGADGKDICPQSNVSSGLTKYLQALPLNPSKNVILMHASAFPSMGFVAQALTQAGYEFELIVEQHSPRDLQQWRSQISDRTAAVLITHVHSNTGVLSPVAEISALAHAKQAKVIVDVAQSIGVVPVDVVAWQADCVLGSCVKWLCGGPGAGFMWLEPSQIEALKPLDVGWFSHANPFEFDIEHFVYAYNAKRFWGGTPSIAPFATALGSLQQINQIGVAQIAKHNRQLRQKVYQAAEPLLLSQHDLEQQGGTLCLDFKPAAMQAFVEDLTSFGAYYDRRSSILRLSLHIYNTAQQATQLVDCLRKLRL</sequence>
<dbReference type="GO" id="GO:0008483">
    <property type="term" value="F:transaminase activity"/>
    <property type="evidence" value="ECO:0007669"/>
    <property type="project" value="UniProtKB-KW"/>
</dbReference>
<dbReference type="Proteomes" id="UP000070299">
    <property type="component" value="Unassembled WGS sequence"/>
</dbReference>
<evidence type="ECO:0000313" key="4">
    <source>
        <dbReference type="Proteomes" id="UP000070299"/>
    </source>
</evidence>
<dbReference type="InterPro" id="IPR015422">
    <property type="entry name" value="PyrdxlP-dep_Trfase_small"/>
</dbReference>
<keyword evidence="3" id="KW-0032">Aminotransferase</keyword>
<accession>A0A136A5I8</accession>
<dbReference type="Gene3D" id="3.90.1150.10">
    <property type="entry name" value="Aspartate Aminotransferase, domain 1"/>
    <property type="match status" value="1"/>
</dbReference>
<dbReference type="OrthoDB" id="9764293at2"/>
<evidence type="ECO:0000259" key="2">
    <source>
        <dbReference type="Pfam" id="PF00266"/>
    </source>
</evidence>
<dbReference type="InterPro" id="IPR015424">
    <property type="entry name" value="PyrdxlP-dep_Trfase"/>
</dbReference>
<dbReference type="EMBL" id="LSNE01000003">
    <property type="protein sequence ID" value="KXI30508.1"/>
    <property type="molecule type" value="Genomic_DNA"/>
</dbReference>
<evidence type="ECO:0000313" key="3">
    <source>
        <dbReference type="EMBL" id="KXI30508.1"/>
    </source>
</evidence>
<dbReference type="Gene3D" id="3.40.640.10">
    <property type="entry name" value="Type I PLP-dependent aspartate aminotransferase-like (Major domain)"/>
    <property type="match status" value="1"/>
</dbReference>
<proteinExistence type="predicted"/>
<keyword evidence="3" id="KW-0808">Transferase</keyword>
<name>A0A136A5I8_9ALTE</name>